<keyword evidence="16" id="KW-0239">DNA-directed DNA polymerase</keyword>
<evidence type="ECO:0000256" key="21">
    <source>
        <dbReference type="PROSITE-ProRule" id="PRU00047"/>
    </source>
</evidence>
<dbReference type="InterPro" id="IPR039537">
    <property type="entry name" value="Retrotran_Ty1/copia-like"/>
</dbReference>
<dbReference type="GO" id="GO:0008233">
    <property type="term" value="F:peptidase activity"/>
    <property type="evidence" value="ECO:0007669"/>
    <property type="project" value="UniProtKB-KW"/>
</dbReference>
<evidence type="ECO:0000256" key="10">
    <source>
        <dbReference type="ARBA" id="ARBA00022801"/>
    </source>
</evidence>
<evidence type="ECO:0000256" key="20">
    <source>
        <dbReference type="ARBA" id="ARBA00049244"/>
    </source>
</evidence>
<dbReference type="GO" id="GO:0003723">
    <property type="term" value="F:RNA binding"/>
    <property type="evidence" value="ECO:0007669"/>
    <property type="project" value="UniProtKB-KW"/>
</dbReference>
<evidence type="ECO:0000259" key="23">
    <source>
        <dbReference type="PROSITE" id="PS50158"/>
    </source>
</evidence>
<keyword evidence="13" id="KW-0694">RNA-binding</keyword>
<keyword evidence="14" id="KW-0229">DNA integration</keyword>
<dbReference type="PANTHER" id="PTHR42648">
    <property type="entry name" value="TRANSPOSASE, PUTATIVE-RELATED"/>
    <property type="match status" value="1"/>
</dbReference>
<evidence type="ECO:0000256" key="14">
    <source>
        <dbReference type="ARBA" id="ARBA00022908"/>
    </source>
</evidence>
<keyword evidence="9" id="KW-0255">Endonuclease</keyword>
<dbReference type="Pfam" id="PF00665">
    <property type="entry name" value="rve"/>
    <property type="match status" value="1"/>
</dbReference>
<dbReference type="InterPro" id="IPR012337">
    <property type="entry name" value="RNaseH-like_sf"/>
</dbReference>
<dbReference type="GO" id="GO:0032196">
    <property type="term" value="P:transposition"/>
    <property type="evidence" value="ECO:0007669"/>
    <property type="project" value="UniProtKB-KW"/>
</dbReference>
<evidence type="ECO:0000256" key="4">
    <source>
        <dbReference type="ARBA" id="ARBA00022670"/>
    </source>
</evidence>
<dbReference type="Pfam" id="PF25597">
    <property type="entry name" value="SH3_retrovirus"/>
    <property type="match status" value="1"/>
</dbReference>
<evidence type="ECO:0000256" key="15">
    <source>
        <dbReference type="ARBA" id="ARBA00022918"/>
    </source>
</evidence>
<evidence type="ECO:0000256" key="13">
    <source>
        <dbReference type="ARBA" id="ARBA00022884"/>
    </source>
</evidence>
<keyword evidence="4" id="KW-0645">Protease</keyword>
<keyword evidence="8" id="KW-0547">Nucleotide-binding</keyword>
<keyword evidence="12" id="KW-0460">Magnesium</keyword>
<gene>
    <name evidence="25" type="ORF">O181_088330</name>
</gene>
<keyword evidence="3" id="KW-1188">Viral release from host cell</keyword>
<dbReference type="PROSITE" id="PS50158">
    <property type="entry name" value="ZF_CCHC"/>
    <property type="match status" value="1"/>
</dbReference>
<keyword evidence="17" id="KW-0917">Virion maturation</keyword>
<dbReference type="GO" id="GO:0003887">
    <property type="term" value="F:DNA-directed DNA polymerase activity"/>
    <property type="evidence" value="ECO:0007669"/>
    <property type="project" value="UniProtKB-KW"/>
</dbReference>
<feature type="domain" description="Integrase catalytic" evidence="24">
    <location>
        <begin position="375"/>
        <end position="539"/>
    </location>
</feature>
<evidence type="ECO:0000256" key="17">
    <source>
        <dbReference type="ARBA" id="ARBA00023113"/>
    </source>
</evidence>
<keyword evidence="11" id="KW-0067">ATP-binding</keyword>
<evidence type="ECO:0000256" key="5">
    <source>
        <dbReference type="ARBA" id="ARBA00022695"/>
    </source>
</evidence>
<keyword evidence="2" id="KW-0815">Transposition</keyword>
<dbReference type="GO" id="GO:0004519">
    <property type="term" value="F:endonuclease activity"/>
    <property type="evidence" value="ECO:0007669"/>
    <property type="project" value="UniProtKB-KW"/>
</dbReference>
<keyword evidence="21" id="KW-0863">Zinc-finger</keyword>
<keyword evidence="16" id="KW-0808">Transferase</keyword>
<feature type="region of interest" description="Disordered" evidence="22">
    <location>
        <begin position="86"/>
        <end position="121"/>
    </location>
</feature>
<comment type="catalytic activity">
    <reaction evidence="19">
        <text>DNA(n) + a 2'-deoxyribonucleoside 5'-triphosphate = DNA(n+1) + diphosphate</text>
        <dbReference type="Rhea" id="RHEA:22508"/>
        <dbReference type="Rhea" id="RHEA-COMP:17339"/>
        <dbReference type="Rhea" id="RHEA-COMP:17340"/>
        <dbReference type="ChEBI" id="CHEBI:33019"/>
        <dbReference type="ChEBI" id="CHEBI:61560"/>
        <dbReference type="ChEBI" id="CHEBI:173112"/>
        <dbReference type="EC" id="2.7.7.49"/>
    </reaction>
</comment>
<dbReference type="GO" id="GO:0005634">
    <property type="term" value="C:nucleus"/>
    <property type="evidence" value="ECO:0007669"/>
    <property type="project" value="UniProtKB-ARBA"/>
</dbReference>
<protein>
    <submittedName>
        <fullName evidence="25">Uncharacterized protein</fullName>
    </submittedName>
</protein>
<dbReference type="Gene3D" id="3.30.420.10">
    <property type="entry name" value="Ribonuclease H-like superfamily/Ribonuclease H"/>
    <property type="match status" value="1"/>
</dbReference>
<dbReference type="PANTHER" id="PTHR42648:SF11">
    <property type="entry name" value="TRANSPOSON TY4-P GAG-POL POLYPROTEIN"/>
    <property type="match status" value="1"/>
</dbReference>
<comment type="catalytic activity">
    <reaction evidence="20">
        <text>DNA(n) + a 2'-deoxyribonucleoside 5'-triphosphate = DNA(n+1) + diphosphate</text>
        <dbReference type="Rhea" id="RHEA:22508"/>
        <dbReference type="Rhea" id="RHEA-COMP:17339"/>
        <dbReference type="Rhea" id="RHEA-COMP:17340"/>
        <dbReference type="ChEBI" id="CHEBI:33019"/>
        <dbReference type="ChEBI" id="CHEBI:61560"/>
        <dbReference type="ChEBI" id="CHEBI:173112"/>
        <dbReference type="EC" id="2.7.7.7"/>
    </reaction>
</comment>
<organism evidence="25 26">
    <name type="scientific">Austropuccinia psidii MF-1</name>
    <dbReference type="NCBI Taxonomy" id="1389203"/>
    <lineage>
        <taxon>Eukaryota</taxon>
        <taxon>Fungi</taxon>
        <taxon>Dikarya</taxon>
        <taxon>Basidiomycota</taxon>
        <taxon>Pucciniomycotina</taxon>
        <taxon>Pucciniomycetes</taxon>
        <taxon>Pucciniales</taxon>
        <taxon>Sphaerophragmiaceae</taxon>
        <taxon>Austropuccinia</taxon>
    </lineage>
</organism>
<dbReference type="InterPro" id="IPR001878">
    <property type="entry name" value="Znf_CCHC"/>
</dbReference>
<dbReference type="GO" id="GO:0015074">
    <property type="term" value="P:DNA integration"/>
    <property type="evidence" value="ECO:0007669"/>
    <property type="project" value="UniProtKB-KW"/>
</dbReference>
<dbReference type="GO" id="GO:0005524">
    <property type="term" value="F:ATP binding"/>
    <property type="evidence" value="ECO:0007669"/>
    <property type="project" value="UniProtKB-KW"/>
</dbReference>
<dbReference type="GO" id="GO:0008270">
    <property type="term" value="F:zinc ion binding"/>
    <property type="evidence" value="ECO:0007669"/>
    <property type="project" value="UniProtKB-KW"/>
</dbReference>
<evidence type="ECO:0000256" key="3">
    <source>
        <dbReference type="ARBA" id="ARBA00022612"/>
    </source>
</evidence>
<dbReference type="InterPro" id="IPR054722">
    <property type="entry name" value="PolX-like_BBD"/>
</dbReference>
<evidence type="ECO:0000256" key="7">
    <source>
        <dbReference type="ARBA" id="ARBA00022723"/>
    </source>
</evidence>
<feature type="compositionally biased region" description="Polar residues" evidence="22">
    <location>
        <begin position="95"/>
        <end position="121"/>
    </location>
</feature>
<keyword evidence="15" id="KW-0695">RNA-directed DNA polymerase</keyword>
<keyword evidence="7" id="KW-0479">Metal-binding</keyword>
<dbReference type="EMBL" id="AVOT02053847">
    <property type="protein sequence ID" value="MBW0548615.1"/>
    <property type="molecule type" value="Genomic_DNA"/>
</dbReference>
<keyword evidence="26" id="KW-1185">Reference proteome</keyword>
<accession>A0A9Q3P3R8</accession>
<evidence type="ECO:0000313" key="25">
    <source>
        <dbReference type="EMBL" id="MBW0548615.1"/>
    </source>
</evidence>
<feature type="domain" description="CCHC-type" evidence="23">
    <location>
        <begin position="130"/>
        <end position="143"/>
    </location>
</feature>
<keyword evidence="6" id="KW-0540">Nuclease</keyword>
<evidence type="ECO:0000256" key="9">
    <source>
        <dbReference type="ARBA" id="ARBA00022759"/>
    </source>
</evidence>
<keyword evidence="5" id="KW-0548">Nucleotidyltransferase</keyword>
<evidence type="ECO:0000256" key="1">
    <source>
        <dbReference type="ARBA" id="ARBA00002180"/>
    </source>
</evidence>
<comment type="caution">
    <text evidence="25">The sequence shown here is derived from an EMBL/GenBank/DDBJ whole genome shotgun (WGS) entry which is preliminary data.</text>
</comment>
<keyword evidence="21" id="KW-0862">Zinc</keyword>
<sequence>MTINEAIQNLEHQLGPINSETIATLAIYFAVPSMHQLITPAINTLMATNPDIKVRPDDLLNMIRQILTASPSFDHSNEIARINAASKFGRKEPFSPTNQRSPNTHCPGNPRTASSSRQFDTRTPSSCFPCHYCGEAGHWSPNCLIKAKANEIKSRAVHRPVNVAGMGVVPSLENNEALLDLGATHPVVGNISLFTSLKPTDMTLSVASSESFKVNAIGTIVLHTSYGTMRINNVLYCNNIPGVILSIGHLLNEGFSIYFLNDSFTISTLTINVRTTKKHNKWFIPFKSTINESIFSKPVNSTMSLITSPDLHTIDHSLLWHRRLSHLSIRHLSRMQKFKAVDGIPNLSFQDIKLCHDCSISKSQHCPVKSRSRNMVNIPGDLIVAYLMGPYPSSLNHKKYILMIQDAFSRVVVAIALANKTEAKTYLINSIKQFMNVTGHRIKTVRTDNGTEFKNQLLNDFLVHYGIIHEYLMPYEHHQNGRIERTNWTISEMARTSLLAARLPSFLWPWAFCHSVWIFNRYLHADDTKTPFELLGKKCPSLDMLRVFGTKLFIYNHNFKKNFMPRATVGFHLGVSEDSKGWLFWVPGKNTIIKSASVSFDESTLYDGMVNASDVHSIQVKNIFNGSMCHRGSYGSKRAWHSGNKNSLGGLQKMIRNTMEYIS</sequence>
<proteinExistence type="predicted"/>
<evidence type="ECO:0000256" key="19">
    <source>
        <dbReference type="ARBA" id="ARBA00048173"/>
    </source>
</evidence>
<dbReference type="GO" id="GO:0003964">
    <property type="term" value="F:RNA-directed DNA polymerase activity"/>
    <property type="evidence" value="ECO:0007669"/>
    <property type="project" value="UniProtKB-KW"/>
</dbReference>
<dbReference type="InterPro" id="IPR057670">
    <property type="entry name" value="SH3_retrovirus"/>
</dbReference>
<evidence type="ECO:0000313" key="26">
    <source>
        <dbReference type="Proteomes" id="UP000765509"/>
    </source>
</evidence>
<evidence type="ECO:0000259" key="24">
    <source>
        <dbReference type="PROSITE" id="PS50994"/>
    </source>
</evidence>
<dbReference type="Pfam" id="PF22936">
    <property type="entry name" value="Pol_BBD"/>
    <property type="match status" value="1"/>
</dbReference>
<dbReference type="GO" id="GO:0006310">
    <property type="term" value="P:DNA recombination"/>
    <property type="evidence" value="ECO:0007669"/>
    <property type="project" value="UniProtKB-KW"/>
</dbReference>
<evidence type="ECO:0000256" key="12">
    <source>
        <dbReference type="ARBA" id="ARBA00022842"/>
    </source>
</evidence>
<dbReference type="Proteomes" id="UP000765509">
    <property type="component" value="Unassembled WGS sequence"/>
</dbReference>
<evidence type="ECO:0000256" key="18">
    <source>
        <dbReference type="ARBA" id="ARBA00023172"/>
    </source>
</evidence>
<evidence type="ECO:0000256" key="22">
    <source>
        <dbReference type="SAM" id="MobiDB-lite"/>
    </source>
</evidence>
<dbReference type="Pfam" id="PF13976">
    <property type="entry name" value="gag_pre-integrs"/>
    <property type="match status" value="1"/>
</dbReference>
<dbReference type="InterPro" id="IPR025724">
    <property type="entry name" value="GAG-pre-integrase_dom"/>
</dbReference>
<evidence type="ECO:0000256" key="6">
    <source>
        <dbReference type="ARBA" id="ARBA00022722"/>
    </source>
</evidence>
<dbReference type="AlphaFoldDB" id="A0A9Q3P3R8"/>
<keyword evidence="18" id="KW-0233">DNA recombination</keyword>
<evidence type="ECO:0000256" key="16">
    <source>
        <dbReference type="ARBA" id="ARBA00022932"/>
    </source>
</evidence>
<comment type="function">
    <text evidence="1">The aspartyl protease (PR) mediates the proteolytic cleavages of the Gag and Gag-Pol polyproteins after assembly of the VLP.</text>
</comment>
<dbReference type="InterPro" id="IPR001584">
    <property type="entry name" value="Integrase_cat-core"/>
</dbReference>
<dbReference type="SUPFAM" id="SSF53098">
    <property type="entry name" value="Ribonuclease H-like"/>
    <property type="match status" value="1"/>
</dbReference>
<keyword evidence="10" id="KW-0378">Hydrolase</keyword>
<evidence type="ECO:0000256" key="8">
    <source>
        <dbReference type="ARBA" id="ARBA00022741"/>
    </source>
</evidence>
<name>A0A9Q3P3R8_9BASI</name>
<reference evidence="25" key="1">
    <citation type="submission" date="2021-03" db="EMBL/GenBank/DDBJ databases">
        <title>Draft genome sequence of rust myrtle Austropuccinia psidii MF-1, a brazilian biotype.</title>
        <authorList>
            <person name="Quecine M.C."/>
            <person name="Pachon D.M.R."/>
            <person name="Bonatelli M.L."/>
            <person name="Correr F.H."/>
            <person name="Franceschini L.M."/>
            <person name="Leite T.F."/>
            <person name="Margarido G.R.A."/>
            <person name="Almeida C.A."/>
            <person name="Ferrarezi J.A."/>
            <person name="Labate C.A."/>
        </authorList>
    </citation>
    <scope>NUCLEOTIDE SEQUENCE</scope>
    <source>
        <strain evidence="25">MF-1</strain>
    </source>
</reference>
<dbReference type="PROSITE" id="PS50994">
    <property type="entry name" value="INTEGRASE"/>
    <property type="match status" value="1"/>
</dbReference>
<dbReference type="OrthoDB" id="3544839at2759"/>
<evidence type="ECO:0000256" key="2">
    <source>
        <dbReference type="ARBA" id="ARBA00022578"/>
    </source>
</evidence>
<evidence type="ECO:0000256" key="11">
    <source>
        <dbReference type="ARBA" id="ARBA00022840"/>
    </source>
</evidence>
<dbReference type="InterPro" id="IPR036397">
    <property type="entry name" value="RNaseH_sf"/>
</dbReference>
<dbReference type="GO" id="GO:0006508">
    <property type="term" value="P:proteolysis"/>
    <property type="evidence" value="ECO:0007669"/>
    <property type="project" value="UniProtKB-KW"/>
</dbReference>